<reference evidence="2 3" key="1">
    <citation type="journal article" date="2019" name="Sci. Rep.">
        <title>Orb-weaving spider Araneus ventricosus genome elucidates the spidroin gene catalogue.</title>
        <authorList>
            <person name="Kono N."/>
            <person name="Nakamura H."/>
            <person name="Ohtoshi R."/>
            <person name="Moran D.A.P."/>
            <person name="Shinohara A."/>
            <person name="Yoshida Y."/>
            <person name="Fujiwara M."/>
            <person name="Mori M."/>
            <person name="Tomita M."/>
            <person name="Arakawa K."/>
        </authorList>
    </citation>
    <scope>NUCLEOTIDE SEQUENCE [LARGE SCALE GENOMIC DNA]</scope>
</reference>
<protein>
    <submittedName>
        <fullName evidence="2">Uncharacterized protein</fullName>
    </submittedName>
</protein>
<evidence type="ECO:0000313" key="3">
    <source>
        <dbReference type="Proteomes" id="UP000499080"/>
    </source>
</evidence>
<dbReference type="AlphaFoldDB" id="A0A4Y2W0M6"/>
<comment type="caution">
    <text evidence="2">The sequence shown here is derived from an EMBL/GenBank/DDBJ whole genome shotgun (WGS) entry which is preliminary data.</text>
</comment>
<keyword evidence="3" id="KW-1185">Reference proteome</keyword>
<accession>A0A4Y2W0M6</accession>
<dbReference type="Proteomes" id="UP000499080">
    <property type="component" value="Unassembled WGS sequence"/>
</dbReference>
<gene>
    <name evidence="1" type="ORF">AVEN_11860_1</name>
    <name evidence="2" type="ORF">AVEN_136285_1</name>
</gene>
<name>A0A4Y2W0M6_ARAVE</name>
<dbReference type="EMBL" id="BGPR01053309">
    <property type="protein sequence ID" value="GBO30118.1"/>
    <property type="molecule type" value="Genomic_DNA"/>
</dbReference>
<organism evidence="2 3">
    <name type="scientific">Araneus ventricosus</name>
    <name type="common">Orbweaver spider</name>
    <name type="synonym">Epeira ventricosa</name>
    <dbReference type="NCBI Taxonomy" id="182803"/>
    <lineage>
        <taxon>Eukaryota</taxon>
        <taxon>Metazoa</taxon>
        <taxon>Ecdysozoa</taxon>
        <taxon>Arthropoda</taxon>
        <taxon>Chelicerata</taxon>
        <taxon>Arachnida</taxon>
        <taxon>Araneae</taxon>
        <taxon>Araneomorphae</taxon>
        <taxon>Entelegynae</taxon>
        <taxon>Araneoidea</taxon>
        <taxon>Araneidae</taxon>
        <taxon>Araneus</taxon>
    </lineage>
</organism>
<evidence type="ECO:0000313" key="2">
    <source>
        <dbReference type="EMBL" id="GBO30118.1"/>
    </source>
</evidence>
<evidence type="ECO:0000313" key="1">
    <source>
        <dbReference type="EMBL" id="GBO30108.1"/>
    </source>
</evidence>
<dbReference type="EMBL" id="BGPR01053303">
    <property type="protein sequence ID" value="GBO30108.1"/>
    <property type="molecule type" value="Genomic_DNA"/>
</dbReference>
<sequence length="153" mass="17410">MLLYDFFVFRFSYQKALQHCTVCDVTESIYPCGGRNDIKFINQILDMDCGNDADGHFAGRSSCCGVPHCIHVPVFIFYFNVPIFLSAVEANNVWFLVDCDRLLHARPHHHLHVPVQGFRCVLGEVSARVEKCVSAKHFSLENIFSLKQMVSIV</sequence>
<proteinExistence type="predicted"/>